<dbReference type="GO" id="GO:0003676">
    <property type="term" value="F:nucleic acid binding"/>
    <property type="evidence" value="ECO:0007669"/>
    <property type="project" value="InterPro"/>
</dbReference>
<name>A0A8X6S7G9_TRICX</name>
<accession>A0A8X6S7G9</accession>
<dbReference type="AlphaFoldDB" id="A0A8X6S7G9"/>
<comment type="caution">
    <text evidence="1">The sequence shown here is derived from an EMBL/GenBank/DDBJ whole genome shotgun (WGS) entry which is preliminary data.</text>
</comment>
<dbReference type="EMBL" id="BMAU01021243">
    <property type="protein sequence ID" value="GFY04272.1"/>
    <property type="molecule type" value="Genomic_DNA"/>
</dbReference>
<proteinExistence type="predicted"/>
<dbReference type="Proteomes" id="UP000887159">
    <property type="component" value="Unassembled WGS sequence"/>
</dbReference>
<evidence type="ECO:0000313" key="1">
    <source>
        <dbReference type="EMBL" id="GFY04272.1"/>
    </source>
</evidence>
<dbReference type="InterPro" id="IPR036397">
    <property type="entry name" value="RNaseH_sf"/>
</dbReference>
<dbReference type="Gene3D" id="3.30.420.10">
    <property type="entry name" value="Ribonuclease H-like superfamily/Ribonuclease H"/>
    <property type="match status" value="1"/>
</dbReference>
<organism evidence="1 2">
    <name type="scientific">Trichonephila clavipes</name>
    <name type="common">Golden silk orbweaver</name>
    <name type="synonym">Nephila clavipes</name>
    <dbReference type="NCBI Taxonomy" id="2585209"/>
    <lineage>
        <taxon>Eukaryota</taxon>
        <taxon>Metazoa</taxon>
        <taxon>Ecdysozoa</taxon>
        <taxon>Arthropoda</taxon>
        <taxon>Chelicerata</taxon>
        <taxon>Arachnida</taxon>
        <taxon>Araneae</taxon>
        <taxon>Araneomorphae</taxon>
        <taxon>Entelegynae</taxon>
        <taxon>Araneoidea</taxon>
        <taxon>Nephilidae</taxon>
        <taxon>Trichonephila</taxon>
    </lineage>
</organism>
<reference evidence="1" key="1">
    <citation type="submission" date="2020-08" db="EMBL/GenBank/DDBJ databases">
        <title>Multicomponent nature underlies the extraordinary mechanical properties of spider dragline silk.</title>
        <authorList>
            <person name="Kono N."/>
            <person name="Nakamura H."/>
            <person name="Mori M."/>
            <person name="Yoshida Y."/>
            <person name="Ohtoshi R."/>
            <person name="Malay A.D."/>
            <person name="Moran D.A.P."/>
            <person name="Tomita M."/>
            <person name="Numata K."/>
            <person name="Arakawa K."/>
        </authorList>
    </citation>
    <scope>NUCLEOTIDE SEQUENCE</scope>
</reference>
<protein>
    <submittedName>
        <fullName evidence="1">Transposable element Tcb2 transposase</fullName>
    </submittedName>
</protein>
<evidence type="ECO:0000313" key="2">
    <source>
        <dbReference type="Proteomes" id="UP000887159"/>
    </source>
</evidence>
<sequence>MTAQRYVHDILQPHVLPLLQRLPDFQQDNARRYTARVSQDCLRTVTTLPCPARSLYLSPIEHIWDHSELYEVYLPWVERHQKLLDLWFQSETRLNIMTSKLISTGKFNSYEKFLMHLEQLRTVEQALYSGFLAFLLSNFVFGYDLPSFRKTLCTDASKMHHMDFLVFKKNSQNRLSRLFPNSFKGFQLMKDNSGVPIETDIKFEDPGEELPLSVRAP</sequence>
<keyword evidence="2" id="KW-1185">Reference proteome</keyword>
<gene>
    <name evidence="1" type="primary">X975_04033</name>
    <name evidence="1" type="ORF">TNCV_1200501</name>
</gene>